<feature type="domain" description="HTH araC/xylS-type" evidence="4">
    <location>
        <begin position="241"/>
        <end position="338"/>
    </location>
</feature>
<keyword evidence="2" id="KW-0238">DNA-binding</keyword>
<dbReference type="Pfam" id="PF12833">
    <property type="entry name" value="HTH_18"/>
    <property type="match status" value="1"/>
</dbReference>
<evidence type="ECO:0000256" key="2">
    <source>
        <dbReference type="ARBA" id="ARBA00023125"/>
    </source>
</evidence>
<accession>A0A383RVQ6</accession>
<keyword evidence="6" id="KW-1185">Reference proteome</keyword>
<organism evidence="5 6">
    <name type="scientific">Pseudomonas reidholzensis</name>
    <dbReference type="NCBI Taxonomy" id="1785162"/>
    <lineage>
        <taxon>Bacteria</taxon>
        <taxon>Pseudomonadati</taxon>
        <taxon>Pseudomonadota</taxon>
        <taxon>Gammaproteobacteria</taxon>
        <taxon>Pseudomonadales</taxon>
        <taxon>Pseudomonadaceae</taxon>
        <taxon>Pseudomonas</taxon>
    </lineage>
</organism>
<keyword evidence="3" id="KW-0804">Transcription</keyword>
<keyword evidence="1" id="KW-0805">Transcription regulation</keyword>
<dbReference type="EMBL" id="UNOZ01000019">
    <property type="protein sequence ID" value="SYX90511.1"/>
    <property type="molecule type" value="Genomic_DNA"/>
</dbReference>
<evidence type="ECO:0000313" key="5">
    <source>
        <dbReference type="EMBL" id="SYX90511.1"/>
    </source>
</evidence>
<evidence type="ECO:0000259" key="4">
    <source>
        <dbReference type="PROSITE" id="PS01124"/>
    </source>
</evidence>
<dbReference type="InterPro" id="IPR018060">
    <property type="entry name" value="HTH_AraC"/>
</dbReference>
<evidence type="ECO:0000256" key="1">
    <source>
        <dbReference type="ARBA" id="ARBA00023015"/>
    </source>
</evidence>
<dbReference type="PANTHER" id="PTHR47894:SF1">
    <property type="entry name" value="HTH-TYPE TRANSCRIPTIONAL REGULATOR VQSM"/>
    <property type="match status" value="1"/>
</dbReference>
<evidence type="ECO:0000313" key="6">
    <source>
        <dbReference type="Proteomes" id="UP000263595"/>
    </source>
</evidence>
<dbReference type="PROSITE" id="PS01124">
    <property type="entry name" value="HTH_ARAC_FAMILY_2"/>
    <property type="match status" value="1"/>
</dbReference>
<dbReference type="InterPro" id="IPR009057">
    <property type="entry name" value="Homeodomain-like_sf"/>
</dbReference>
<evidence type="ECO:0000256" key="3">
    <source>
        <dbReference type="ARBA" id="ARBA00023163"/>
    </source>
</evidence>
<proteinExistence type="predicted"/>
<dbReference type="Proteomes" id="UP000263595">
    <property type="component" value="Unassembled WGS sequence"/>
</dbReference>
<dbReference type="GO" id="GO:0000976">
    <property type="term" value="F:transcription cis-regulatory region binding"/>
    <property type="evidence" value="ECO:0007669"/>
    <property type="project" value="TreeGrafter"/>
</dbReference>
<dbReference type="SUPFAM" id="SSF46689">
    <property type="entry name" value="Homeodomain-like"/>
    <property type="match status" value="1"/>
</dbReference>
<gene>
    <name evidence="5" type="primary">oruR3</name>
    <name evidence="5" type="ORF">CCOS865_02778</name>
</gene>
<dbReference type="AlphaFoldDB" id="A0A383RVQ6"/>
<dbReference type="SMART" id="SM00342">
    <property type="entry name" value="HTH_ARAC"/>
    <property type="match status" value="1"/>
</dbReference>
<reference evidence="6" key="1">
    <citation type="submission" date="2018-08" db="EMBL/GenBank/DDBJ databases">
        <authorList>
            <person name="Blom J."/>
        </authorList>
    </citation>
    <scope>NUCLEOTIDE SEQUENCE [LARGE SCALE GENOMIC DNA]</scope>
    <source>
        <strain evidence="6">CCOS 865</strain>
    </source>
</reference>
<name>A0A383RVQ6_9PSED</name>
<protein>
    <submittedName>
        <fullName evidence="5">Ornithine utilization regulator</fullName>
    </submittedName>
</protein>
<dbReference type="GO" id="GO:0005829">
    <property type="term" value="C:cytosol"/>
    <property type="evidence" value="ECO:0007669"/>
    <property type="project" value="TreeGrafter"/>
</dbReference>
<dbReference type="Pfam" id="PF12625">
    <property type="entry name" value="Arabinose_bd"/>
    <property type="match status" value="1"/>
</dbReference>
<dbReference type="PANTHER" id="PTHR47894">
    <property type="entry name" value="HTH-TYPE TRANSCRIPTIONAL REGULATOR GADX"/>
    <property type="match status" value="1"/>
</dbReference>
<dbReference type="Gene3D" id="1.10.10.60">
    <property type="entry name" value="Homeodomain-like"/>
    <property type="match status" value="1"/>
</dbReference>
<sequence>MPVDHSVDNTLPMTFVQGLLQGAQNICSAADIHRFVSAAGIAEHLLDAPGARVTYDQFVRLYQEVALGSDDEMMGQCSRRIRSGTLKYLCASLLDAKSLTIAMYRFTRFWNLLLDDYRFDCAEQSGLVVIALIPRDGSADMQRFGHELMMKLAHGIASWLIGQEIPLHAVTFSFARPQYASEYMHMFPAPVSFEQPHTALSFDAHWGAMKFSRSKAELLPFLQAAPRYWLFTTLKERLVAQQVRQHVLLNPKQDCCIQDAANALLLSTRTLTRRLKEEGTSYQLVKDALRRDIAVQQLIHTDLSIAHIAQGLGFDSTAVFHRAFRGWTGSTPGAYRRREINGC</sequence>
<dbReference type="InterPro" id="IPR032687">
    <property type="entry name" value="AraC-type_N"/>
</dbReference>
<dbReference type="GO" id="GO:0003700">
    <property type="term" value="F:DNA-binding transcription factor activity"/>
    <property type="evidence" value="ECO:0007669"/>
    <property type="project" value="InterPro"/>
</dbReference>